<proteinExistence type="predicted"/>
<evidence type="ECO:0000313" key="2">
    <source>
        <dbReference type="Proteomes" id="UP001190700"/>
    </source>
</evidence>
<accession>A0AAE0FHK2</accession>
<feature type="non-terminal residue" evidence="1">
    <location>
        <position position="90"/>
    </location>
</feature>
<dbReference type="EMBL" id="LGRX02018331">
    <property type="protein sequence ID" value="KAK3259976.1"/>
    <property type="molecule type" value="Genomic_DNA"/>
</dbReference>
<evidence type="ECO:0000313" key="1">
    <source>
        <dbReference type="EMBL" id="KAK3259976.1"/>
    </source>
</evidence>
<protein>
    <submittedName>
        <fullName evidence="1">Uncharacterized protein</fullName>
    </submittedName>
</protein>
<dbReference type="Proteomes" id="UP001190700">
    <property type="component" value="Unassembled WGS sequence"/>
</dbReference>
<sequence>RAGTIFPLLGDIRLPCKYGWEWSGRCCEQFSEARRLLQSQGGGAAAEWGAYGCACNTHPAPSGAAGFVSCEGGKHPGTHLDHFGEIFFHL</sequence>
<comment type="caution">
    <text evidence="1">The sequence shown here is derived from an EMBL/GenBank/DDBJ whole genome shotgun (WGS) entry which is preliminary data.</text>
</comment>
<gene>
    <name evidence="1" type="ORF">CYMTET_31050</name>
</gene>
<reference evidence="1 2" key="1">
    <citation type="journal article" date="2015" name="Genome Biol. Evol.">
        <title>Comparative Genomics of a Bacterivorous Green Alga Reveals Evolutionary Causalities and Consequences of Phago-Mixotrophic Mode of Nutrition.</title>
        <authorList>
            <person name="Burns J.A."/>
            <person name="Paasch A."/>
            <person name="Narechania A."/>
            <person name="Kim E."/>
        </authorList>
    </citation>
    <scope>NUCLEOTIDE SEQUENCE [LARGE SCALE GENOMIC DNA]</scope>
    <source>
        <strain evidence="1 2">PLY_AMNH</strain>
    </source>
</reference>
<name>A0AAE0FHK2_9CHLO</name>
<dbReference type="AlphaFoldDB" id="A0AAE0FHK2"/>
<keyword evidence="2" id="KW-1185">Reference proteome</keyword>
<feature type="non-terminal residue" evidence="1">
    <location>
        <position position="1"/>
    </location>
</feature>
<organism evidence="1 2">
    <name type="scientific">Cymbomonas tetramitiformis</name>
    <dbReference type="NCBI Taxonomy" id="36881"/>
    <lineage>
        <taxon>Eukaryota</taxon>
        <taxon>Viridiplantae</taxon>
        <taxon>Chlorophyta</taxon>
        <taxon>Pyramimonadophyceae</taxon>
        <taxon>Pyramimonadales</taxon>
        <taxon>Pyramimonadaceae</taxon>
        <taxon>Cymbomonas</taxon>
    </lineage>
</organism>